<dbReference type="KEGG" id="tbk:HF295_07345"/>
<evidence type="ECO:0000259" key="5">
    <source>
        <dbReference type="Pfam" id="PF25390"/>
    </source>
</evidence>
<dbReference type="AlphaFoldDB" id="A0A7L6N324"/>
<dbReference type="InterPro" id="IPR011043">
    <property type="entry name" value="Gal_Oxase/kelch_b-propeller"/>
</dbReference>
<dbReference type="Pfam" id="PF25390">
    <property type="entry name" value="WD40_RLD"/>
    <property type="match status" value="1"/>
</dbReference>
<name>A0A7L6N324_9MOLU</name>
<keyword evidence="4" id="KW-0732">Signal</keyword>
<evidence type="ECO:0000256" key="3">
    <source>
        <dbReference type="SAM" id="MobiDB-lite"/>
    </source>
</evidence>
<reference evidence="6 7" key="1">
    <citation type="submission" date="2020-04" db="EMBL/GenBank/DDBJ databases">
        <authorList>
            <person name="Zheng R.K."/>
            <person name="Sun C.M."/>
        </authorList>
    </citation>
    <scope>NUCLEOTIDE SEQUENCE [LARGE SCALE GENOMIC DNA]</scope>
    <source>
        <strain evidence="7">zrk29</strain>
    </source>
</reference>
<feature type="chain" id="PRO_5029445399" description="RCC1-like domain-containing protein" evidence="4">
    <location>
        <begin position="21"/>
        <end position="529"/>
    </location>
</feature>
<proteinExistence type="predicted"/>
<dbReference type="PANTHER" id="PTHR45982:SF1">
    <property type="entry name" value="REGULATOR OF CHROMOSOME CONDENSATION"/>
    <property type="match status" value="1"/>
</dbReference>
<dbReference type="InterPro" id="IPR009091">
    <property type="entry name" value="RCC1/BLIP-II"/>
</dbReference>
<dbReference type="InterPro" id="IPR051553">
    <property type="entry name" value="Ran_GTPase-activating"/>
</dbReference>
<dbReference type="PROSITE" id="PS51257">
    <property type="entry name" value="PROKAR_LIPOPROTEIN"/>
    <property type="match status" value="1"/>
</dbReference>
<evidence type="ECO:0000313" key="6">
    <source>
        <dbReference type="EMBL" id="QLY40670.1"/>
    </source>
</evidence>
<feature type="region of interest" description="Disordered" evidence="3">
    <location>
        <begin position="25"/>
        <end position="53"/>
    </location>
</feature>
<protein>
    <recommendedName>
        <fullName evidence="5">RCC1-like domain-containing protein</fullName>
    </recommendedName>
</protein>
<dbReference type="PROSITE" id="PS50012">
    <property type="entry name" value="RCC1_3"/>
    <property type="match status" value="7"/>
</dbReference>
<dbReference type="Pfam" id="PF13540">
    <property type="entry name" value="RCC1_2"/>
    <property type="match status" value="1"/>
</dbReference>
<feature type="signal peptide" evidence="4">
    <location>
        <begin position="1"/>
        <end position="20"/>
    </location>
</feature>
<keyword evidence="7" id="KW-1185">Reference proteome</keyword>
<evidence type="ECO:0000313" key="7">
    <source>
        <dbReference type="Proteomes" id="UP000512167"/>
    </source>
</evidence>
<feature type="domain" description="RCC1-like" evidence="5">
    <location>
        <begin position="135"/>
        <end position="472"/>
    </location>
</feature>
<evidence type="ECO:0000256" key="4">
    <source>
        <dbReference type="SAM" id="SignalP"/>
    </source>
</evidence>
<sequence length="529" mass="58799">MKKKIILIILLTLLSYLSLACTNQSSDNTKTPTQETTTEEITSEEQETTQEQEITSQEILYEVKYYIFPETYDESHNNFLEIDDAIIDVKAGMGHSLALTSQGKVFAWGQNTYGQLGNSTFDQKILPLDISQYFELVDNETIIQISAGAIHSAALSSNHRLFTWGNNDHHQLGDGTFGPSSGESTPKDITDEFSLESGEYIESIAMGTFHSSALTSEGRLFLWGNNELGQIGNNSTSNQALPLDVTEYLNLNANESIIQVELANTNTAVLTNQNRLLIWGDNYYGQLGNGNNNNSSLPIDISASFNLQTDEVIQSISLGVVHAGALTNKGNLYMWGYNGEGLLGNESGDNSNIPLKINDFISLDENESIQKIELGGNHSSLITSNHQVYTWGQNTYGELGNNTSESQNKPININAYISLDEDDSINMIHLGIQNSYIITEKGSIYAFGKNTDGELGNNNSKNQMTPIMVNLNKIELFHTHMFIENSNLEFNFDENLSLSPWYLDLELSNQVNQDYIVTENLNLYAYLID</sequence>
<accession>A0A7L6N324</accession>
<dbReference type="Proteomes" id="UP000512167">
    <property type="component" value="Chromosome"/>
</dbReference>
<evidence type="ECO:0000256" key="1">
    <source>
        <dbReference type="ARBA" id="ARBA00022658"/>
    </source>
</evidence>
<dbReference type="PANTHER" id="PTHR45982">
    <property type="entry name" value="REGULATOR OF CHROMOSOME CONDENSATION"/>
    <property type="match status" value="1"/>
</dbReference>
<dbReference type="InterPro" id="IPR000408">
    <property type="entry name" value="Reg_chr_condens"/>
</dbReference>
<dbReference type="EMBL" id="CP051151">
    <property type="protein sequence ID" value="QLY40670.1"/>
    <property type="molecule type" value="Genomic_DNA"/>
</dbReference>
<keyword evidence="2" id="KW-0677">Repeat</keyword>
<organism evidence="6 7">
    <name type="scientific">Hujiaoplasma nucleasis</name>
    <dbReference type="NCBI Taxonomy" id="2725268"/>
    <lineage>
        <taxon>Bacteria</taxon>
        <taxon>Bacillati</taxon>
        <taxon>Mycoplasmatota</taxon>
        <taxon>Mollicutes</taxon>
        <taxon>Candidatus Izemoplasmatales</taxon>
        <taxon>Hujiaoplasmataceae</taxon>
        <taxon>Hujiaoplasma</taxon>
    </lineage>
</organism>
<dbReference type="SUPFAM" id="SSF50985">
    <property type="entry name" value="RCC1/BLIP-II"/>
    <property type="match status" value="1"/>
</dbReference>
<dbReference type="SUPFAM" id="SSF50965">
    <property type="entry name" value="Galactose oxidase, central domain"/>
    <property type="match status" value="1"/>
</dbReference>
<dbReference type="RefSeq" id="WP_312031517.1">
    <property type="nucleotide sequence ID" value="NZ_CP051151.1"/>
</dbReference>
<dbReference type="InterPro" id="IPR058923">
    <property type="entry name" value="RCC1-like_dom"/>
</dbReference>
<feature type="compositionally biased region" description="Acidic residues" evidence="3">
    <location>
        <begin position="37"/>
        <end position="50"/>
    </location>
</feature>
<dbReference type="PRINTS" id="PR00633">
    <property type="entry name" value="RCCNDNSATION"/>
</dbReference>
<gene>
    <name evidence="6" type="ORF">HF295_07345</name>
</gene>
<keyword evidence="1" id="KW-0344">Guanine-nucleotide releasing factor</keyword>
<dbReference type="PROSITE" id="PS00626">
    <property type="entry name" value="RCC1_2"/>
    <property type="match status" value="1"/>
</dbReference>
<dbReference type="Gene3D" id="2.130.10.30">
    <property type="entry name" value="Regulator of chromosome condensation 1/beta-lactamase-inhibitor protein II"/>
    <property type="match status" value="2"/>
</dbReference>
<evidence type="ECO:0000256" key="2">
    <source>
        <dbReference type="ARBA" id="ARBA00022737"/>
    </source>
</evidence>